<dbReference type="NCBIfam" id="TIGR00326">
    <property type="entry name" value="eubact_ribD"/>
    <property type="match status" value="1"/>
</dbReference>
<evidence type="ECO:0000313" key="3">
    <source>
        <dbReference type="EMBL" id="MDO7252446.1"/>
    </source>
</evidence>
<reference evidence="3 5" key="3">
    <citation type="journal article" date="2024" name="Syst. Appl. Microbiol.">
        <title>Helicobacter cappadocius sp. nov., from lizards: The first psychrotrophic Helicobacter species.</title>
        <authorList>
            <person name="Aydin F."/>
            <person name="Tarhane S."/>
            <person name="Karakaya E."/>
            <person name="Abay S."/>
            <person name="Kayman T."/>
            <person name="Guran O."/>
            <person name="Bozkurt E."/>
            <person name="Uzum N."/>
            <person name="Avci A."/>
            <person name="Olgun K."/>
            <person name="Jablonski D."/>
            <person name="Guran C."/>
            <person name="Burcin Saticioglu I."/>
        </authorList>
    </citation>
    <scope>NUCLEOTIDE SEQUENCE [LARGE SCALE GENOMIC DNA]</scope>
    <source>
        <strain evidence="3">Faydin-H75</strain>
        <strain evidence="5">faydin-H76</strain>
    </source>
</reference>
<dbReference type="GO" id="GO:0008835">
    <property type="term" value="F:diaminohydroxyphosphoribosylaminopyrimidine deaminase activity"/>
    <property type="evidence" value="ECO:0007669"/>
    <property type="project" value="UniProtKB-EC"/>
</dbReference>
<dbReference type="EMBL" id="JAUYZK010000001">
    <property type="protein sequence ID" value="MDP2538313.1"/>
    <property type="molecule type" value="Genomic_DNA"/>
</dbReference>
<dbReference type="EC" id="1.1.1.193" evidence="4"/>
<dbReference type="Proteomes" id="UP001240777">
    <property type="component" value="Unassembled WGS sequence"/>
</dbReference>
<evidence type="ECO:0000313" key="6">
    <source>
        <dbReference type="Proteomes" id="UP001240777"/>
    </source>
</evidence>
<dbReference type="GO" id="GO:0008703">
    <property type="term" value="F:5-amino-6-(5-phosphoribosylamino)uracil reductase activity"/>
    <property type="evidence" value="ECO:0007669"/>
    <property type="project" value="UniProtKB-EC"/>
</dbReference>
<dbReference type="SUPFAM" id="SSF53927">
    <property type="entry name" value="Cytidine deaminase-like"/>
    <property type="match status" value="1"/>
</dbReference>
<gene>
    <name evidence="4" type="primary">ribD</name>
    <name evidence="3" type="ORF">Q5I04_00740</name>
    <name evidence="4" type="ORF">Q5I06_00740</name>
</gene>
<keyword evidence="4" id="KW-0560">Oxidoreductase</keyword>
<evidence type="ECO:0000313" key="5">
    <source>
        <dbReference type="Proteomes" id="UP001177258"/>
    </source>
</evidence>
<accession>A0AA90T4H5</accession>
<dbReference type="Gene3D" id="3.40.140.10">
    <property type="entry name" value="Cytidine Deaminase, domain 2"/>
    <property type="match status" value="1"/>
</dbReference>
<dbReference type="InterPro" id="IPR002125">
    <property type="entry name" value="CMP_dCMP_dom"/>
</dbReference>
<dbReference type="InterPro" id="IPR024072">
    <property type="entry name" value="DHFR-like_dom_sf"/>
</dbReference>
<comment type="pathway">
    <text evidence="1">Cofactor biosynthesis; riboflavin biosynthesis.</text>
</comment>
<evidence type="ECO:0000256" key="1">
    <source>
        <dbReference type="ARBA" id="ARBA00005104"/>
    </source>
</evidence>
<dbReference type="RefSeq" id="WP_305516287.1">
    <property type="nucleotide sequence ID" value="NZ_JAUPEV010000001.1"/>
</dbReference>
<name>A0AA90T4H5_9HELI</name>
<sequence>MSSDEYFLSLCIQEAWKYQSLTLPNPAVGAMVVDGGGNILSVCAHTKAGSAHAEVNALKNAYEKLSYQKCNLADAKEIHHYLKANHQGIFNDCTIYVTLEPCNHYGKTPPCAELIETIRPKRVVIGSSEIQKQASGGAKRLQDSGIEVVQNVLEFECNALLYPFLCLKERGHFNLFKIAQRINGDYQSGLISGMESRVFTHNQRCVADTLIISGKTLRVDRPTLDVRYCTKEYANTSPNIQILTKEKSFYDAPLFKVPCRKVDICHQIEHLKLQKGFNVIEGGWDLFESLHSFVDMVLVYISPTLKQNIKSKGFEWNAELLYIQKLGNDGLLWIKKS</sequence>
<organism evidence="4 5">
    <name type="scientific">Helicobacter cappadocius</name>
    <dbReference type="NCBI Taxonomy" id="3063998"/>
    <lineage>
        <taxon>Bacteria</taxon>
        <taxon>Pseudomonadati</taxon>
        <taxon>Campylobacterota</taxon>
        <taxon>Epsilonproteobacteria</taxon>
        <taxon>Campylobacterales</taxon>
        <taxon>Helicobacteraceae</taxon>
        <taxon>Helicobacter</taxon>
    </lineage>
</organism>
<dbReference type="PANTHER" id="PTHR11079:SF162">
    <property type="entry name" value="RIBOFLAVIN BIOSYNTHESIS PROTEIN PYRD, CHLOROPLASTIC"/>
    <property type="match status" value="1"/>
</dbReference>
<dbReference type="PROSITE" id="PS51747">
    <property type="entry name" value="CYT_DCMP_DEAMINASES_2"/>
    <property type="match status" value="1"/>
</dbReference>
<dbReference type="Gene3D" id="3.40.430.10">
    <property type="entry name" value="Dihydrofolate Reductase, subunit A"/>
    <property type="match status" value="1"/>
</dbReference>
<evidence type="ECO:0000259" key="2">
    <source>
        <dbReference type="PROSITE" id="PS51747"/>
    </source>
</evidence>
<dbReference type="AlphaFoldDB" id="A0AA90T4H5"/>
<keyword evidence="4" id="KW-0378">Hydrolase</keyword>
<dbReference type="EMBL" id="JAUPEV010000001">
    <property type="protein sequence ID" value="MDO7252446.1"/>
    <property type="molecule type" value="Genomic_DNA"/>
</dbReference>
<dbReference type="InterPro" id="IPR016193">
    <property type="entry name" value="Cytidine_deaminase-like"/>
</dbReference>
<dbReference type="InterPro" id="IPR004794">
    <property type="entry name" value="Eubact_RibD"/>
</dbReference>
<protein>
    <submittedName>
        <fullName evidence="4">Bifunctional diaminohydroxyphosphoribosylaminopyrimidine deaminase/5-amino-6-(5-phosphoribosylamino)uracil reductase RibD</fullName>
        <ecNumber evidence="4">1.1.1.193</ecNumber>
        <ecNumber evidence="4">3.5.4.26</ecNumber>
    </submittedName>
</protein>
<dbReference type="Pfam" id="PF00383">
    <property type="entry name" value="dCMP_cyt_deam_1"/>
    <property type="match status" value="1"/>
</dbReference>
<feature type="domain" description="CMP/dCMP-type deaminase" evidence="2">
    <location>
        <begin position="2"/>
        <end position="149"/>
    </location>
</feature>
<dbReference type="EC" id="3.5.4.26" evidence="4"/>
<dbReference type="Proteomes" id="UP001177258">
    <property type="component" value="Unassembled WGS sequence"/>
</dbReference>
<dbReference type="PANTHER" id="PTHR11079">
    <property type="entry name" value="CYTOSINE DEAMINASE FAMILY MEMBER"/>
    <property type="match status" value="1"/>
</dbReference>
<dbReference type="CDD" id="cd01284">
    <property type="entry name" value="Riboflavin_deaminase-reductase"/>
    <property type="match status" value="1"/>
</dbReference>
<reference evidence="4 6" key="1">
    <citation type="submission" date="2023-07" db="EMBL/GenBank/DDBJ databases">
        <title>Unpublished Manusciprt.</title>
        <authorList>
            <person name="Aydin F."/>
            <person name="Tarhane S."/>
            <person name="Saticioglu I.B."/>
            <person name="Karakaya E."/>
            <person name="Abay S."/>
            <person name="Guran O."/>
            <person name="Bozkurt E."/>
            <person name="Uzum N."/>
            <person name="Olgun K."/>
            <person name="Jablonski D."/>
        </authorList>
    </citation>
    <scope>NUCLEOTIDE SEQUENCE</scope>
    <source>
        <strain evidence="6">faydin-H75</strain>
        <strain evidence="4">Faydin-H76</strain>
    </source>
</reference>
<dbReference type="GO" id="GO:0009231">
    <property type="term" value="P:riboflavin biosynthetic process"/>
    <property type="evidence" value="ECO:0007669"/>
    <property type="project" value="InterPro"/>
</dbReference>
<keyword evidence="6" id="KW-1185">Reference proteome</keyword>
<reference evidence="3" key="2">
    <citation type="submission" date="2023-07" db="EMBL/GenBank/DDBJ databases">
        <authorList>
            <person name="Aydin F."/>
            <person name="Tarhane S."/>
            <person name="Saticioglu I.B."/>
            <person name="Karakaya E."/>
            <person name="Abay S."/>
            <person name="Guran O."/>
            <person name="Bozkurt E."/>
            <person name="Uzum N."/>
            <person name="Olgun K."/>
            <person name="Jablonski D."/>
        </authorList>
    </citation>
    <scope>NUCLEOTIDE SEQUENCE</scope>
    <source>
        <strain evidence="3">Faydin-H75</strain>
    </source>
</reference>
<proteinExistence type="predicted"/>
<comment type="caution">
    <text evidence="4">The sequence shown here is derived from an EMBL/GenBank/DDBJ whole genome shotgun (WGS) entry which is preliminary data.</text>
</comment>
<dbReference type="SUPFAM" id="SSF53597">
    <property type="entry name" value="Dihydrofolate reductase-like"/>
    <property type="match status" value="1"/>
</dbReference>
<evidence type="ECO:0000313" key="4">
    <source>
        <dbReference type="EMBL" id="MDP2538313.1"/>
    </source>
</evidence>